<dbReference type="InterPro" id="IPR012318">
    <property type="entry name" value="HTH_CRP"/>
</dbReference>
<dbReference type="InterPro" id="IPR036390">
    <property type="entry name" value="WH_DNA-bd_sf"/>
</dbReference>
<keyword evidence="6" id="KW-1185">Reference proteome</keyword>
<dbReference type="SUPFAM" id="SSF51206">
    <property type="entry name" value="cAMP-binding domain-like"/>
    <property type="match status" value="1"/>
</dbReference>
<dbReference type="SUPFAM" id="SSF46785">
    <property type="entry name" value="Winged helix' DNA-binding domain"/>
    <property type="match status" value="1"/>
</dbReference>
<sequence length="243" mass="27281">MSTTTSELLSLVLGKRDSLMPEELDALAALPVRSVTFMHGETIIAQGPTPDESCLVVGGMALRSQATHKPEPIVSALHIPGDFVDLHAFVLEQLDHAVIAQGACKVQFVKREHLVEITDRFPHLTRLLWMLSLVDAKISRAWLTAAATLRAKERIGHMLCELHTRYGMIGFVKDDGFPMGLEQKDLARIFGFSRTHVNRSVQELRAAGLLEWERGHVHLPDPERLKKMSHFDPGYLEVVRVRR</sequence>
<evidence type="ECO:0000256" key="2">
    <source>
        <dbReference type="ARBA" id="ARBA00023125"/>
    </source>
</evidence>
<accession>A0A917SKS0</accession>
<evidence type="ECO:0000256" key="3">
    <source>
        <dbReference type="ARBA" id="ARBA00023163"/>
    </source>
</evidence>
<gene>
    <name evidence="5" type="ORF">GCM10011534_02920</name>
</gene>
<dbReference type="Proteomes" id="UP000649829">
    <property type="component" value="Unassembled WGS sequence"/>
</dbReference>
<evidence type="ECO:0000313" key="5">
    <source>
        <dbReference type="EMBL" id="GGL84451.1"/>
    </source>
</evidence>
<dbReference type="GO" id="GO:0003677">
    <property type="term" value="F:DNA binding"/>
    <property type="evidence" value="ECO:0007669"/>
    <property type="project" value="UniProtKB-KW"/>
</dbReference>
<dbReference type="InterPro" id="IPR014710">
    <property type="entry name" value="RmlC-like_jellyroll"/>
</dbReference>
<name>A0A917SKS0_9RHOB</name>
<keyword evidence="1" id="KW-0805">Transcription regulation</keyword>
<dbReference type="PROSITE" id="PS51063">
    <property type="entry name" value="HTH_CRP_2"/>
    <property type="match status" value="1"/>
</dbReference>
<feature type="domain" description="HTH crp-type" evidence="4">
    <location>
        <begin position="149"/>
        <end position="223"/>
    </location>
</feature>
<evidence type="ECO:0000256" key="1">
    <source>
        <dbReference type="ARBA" id="ARBA00023015"/>
    </source>
</evidence>
<dbReference type="InterPro" id="IPR000595">
    <property type="entry name" value="cNMP-bd_dom"/>
</dbReference>
<dbReference type="AlphaFoldDB" id="A0A917SKS0"/>
<dbReference type="Pfam" id="PF13545">
    <property type="entry name" value="HTH_Crp_2"/>
    <property type="match status" value="1"/>
</dbReference>
<reference evidence="5" key="1">
    <citation type="journal article" date="2014" name="Int. J. Syst. Evol. Microbiol.">
        <title>Complete genome sequence of Corynebacterium casei LMG S-19264T (=DSM 44701T), isolated from a smear-ripened cheese.</title>
        <authorList>
            <consortium name="US DOE Joint Genome Institute (JGI-PGF)"/>
            <person name="Walter F."/>
            <person name="Albersmeier A."/>
            <person name="Kalinowski J."/>
            <person name="Ruckert C."/>
        </authorList>
    </citation>
    <scope>NUCLEOTIDE SEQUENCE</scope>
    <source>
        <strain evidence="5">CGMCC 1.6293</strain>
    </source>
</reference>
<organism evidence="5 6">
    <name type="scientific">Pseudooceanicola nanhaiensis</name>
    <dbReference type="NCBI Taxonomy" id="375761"/>
    <lineage>
        <taxon>Bacteria</taxon>
        <taxon>Pseudomonadati</taxon>
        <taxon>Pseudomonadota</taxon>
        <taxon>Alphaproteobacteria</taxon>
        <taxon>Rhodobacterales</taxon>
        <taxon>Paracoccaceae</taxon>
        <taxon>Pseudooceanicola</taxon>
    </lineage>
</organism>
<dbReference type="InterPro" id="IPR036388">
    <property type="entry name" value="WH-like_DNA-bd_sf"/>
</dbReference>
<dbReference type="CDD" id="cd00038">
    <property type="entry name" value="CAP_ED"/>
    <property type="match status" value="1"/>
</dbReference>
<dbReference type="EMBL" id="BMLF01000001">
    <property type="protein sequence ID" value="GGL84451.1"/>
    <property type="molecule type" value="Genomic_DNA"/>
</dbReference>
<protein>
    <recommendedName>
        <fullName evidence="4">HTH crp-type domain-containing protein</fullName>
    </recommendedName>
</protein>
<comment type="caution">
    <text evidence="5">The sequence shown here is derived from an EMBL/GenBank/DDBJ whole genome shotgun (WGS) entry which is preliminary data.</text>
</comment>
<keyword evidence="3" id="KW-0804">Transcription</keyword>
<dbReference type="Gene3D" id="1.10.10.10">
    <property type="entry name" value="Winged helix-like DNA-binding domain superfamily/Winged helix DNA-binding domain"/>
    <property type="match status" value="1"/>
</dbReference>
<dbReference type="RefSeq" id="WP_051630209.1">
    <property type="nucleotide sequence ID" value="NZ_BMLF01000001.1"/>
</dbReference>
<dbReference type="Gene3D" id="2.60.120.10">
    <property type="entry name" value="Jelly Rolls"/>
    <property type="match status" value="1"/>
</dbReference>
<reference evidence="5" key="2">
    <citation type="submission" date="2020-09" db="EMBL/GenBank/DDBJ databases">
        <authorList>
            <person name="Sun Q."/>
            <person name="Zhou Y."/>
        </authorList>
    </citation>
    <scope>NUCLEOTIDE SEQUENCE</scope>
    <source>
        <strain evidence="5">CGMCC 1.6293</strain>
    </source>
</reference>
<dbReference type="GO" id="GO:0006355">
    <property type="term" value="P:regulation of DNA-templated transcription"/>
    <property type="evidence" value="ECO:0007669"/>
    <property type="project" value="InterPro"/>
</dbReference>
<evidence type="ECO:0000313" key="6">
    <source>
        <dbReference type="Proteomes" id="UP000649829"/>
    </source>
</evidence>
<keyword evidence="2" id="KW-0238">DNA-binding</keyword>
<proteinExistence type="predicted"/>
<dbReference type="InterPro" id="IPR018490">
    <property type="entry name" value="cNMP-bd_dom_sf"/>
</dbReference>
<evidence type="ECO:0000259" key="4">
    <source>
        <dbReference type="PROSITE" id="PS51063"/>
    </source>
</evidence>